<keyword evidence="10" id="KW-1185">Reference proteome</keyword>
<dbReference type="Proteomes" id="UP000284219">
    <property type="component" value="Unassembled WGS sequence"/>
</dbReference>
<dbReference type="RefSeq" id="WP_120187953.1">
    <property type="nucleotide sequence ID" value="NZ_MCHY01000001.1"/>
</dbReference>
<dbReference type="OrthoDB" id="9757546at2"/>
<evidence type="ECO:0000256" key="5">
    <source>
        <dbReference type="SAM" id="SignalP"/>
    </source>
</evidence>
<dbReference type="Gene3D" id="2.60.40.420">
    <property type="entry name" value="Cupredoxins - blue copper proteins"/>
    <property type="match status" value="3"/>
</dbReference>
<evidence type="ECO:0000259" key="8">
    <source>
        <dbReference type="Pfam" id="PF07732"/>
    </source>
</evidence>
<sequence>MKKMLFLILASALVLSACSAKTDGDVAEPEDHSMDGMAMGHDHHEPDLNHSTGENELKLPPILKSDKETEDEIHYTVDAQKGQTEIFDGYQTDTLGYNSSFLGPVLKVKKGQTVHINTKNSLDEDTTFHWHGLVIAGAADGGPHSVIKPGESKEITFKVDQGAATLWFHPHPLGNTAEQVFNGLAGLFYIEDDEADQLDLPNEYGKNDFPLIIQDKTFDEEKQLNFTEVKDEDGMMGDTLLVNGTVNPSLTIGKEKVRLRLLNGSNMRNYVFKLSNDQAFTQIASDGGLLNEPIELKELQLTPSERAEIVVDFSKLQDTDQLALLTGEDTVVLPFNVKEERTGGDNVNIPKQMNSIAVTDEEKSMKVTKEIVLDGMAEDVTINGKKLDIDRIDFTQKKGEVEVWEIYNKPDEMGGMIHPFHIHGTQFKVISINDELPPENLRGYKDTVSLDSGDRVKLAVRFDEPGIFMYHCHILEHEDNGMMGQVKVE</sequence>
<dbReference type="InterPro" id="IPR011706">
    <property type="entry name" value="Cu-oxidase_C"/>
</dbReference>
<protein>
    <submittedName>
        <fullName evidence="9">Copper oxidase</fullName>
    </submittedName>
</protein>
<dbReference type="Pfam" id="PF07731">
    <property type="entry name" value="Cu-oxidase_2"/>
    <property type="match status" value="1"/>
</dbReference>
<name>A0A419SRQ8_9BACL</name>
<keyword evidence="2" id="KW-0479">Metal-binding</keyword>
<dbReference type="GO" id="GO:0016491">
    <property type="term" value="F:oxidoreductase activity"/>
    <property type="evidence" value="ECO:0007669"/>
    <property type="project" value="UniProtKB-KW"/>
</dbReference>
<evidence type="ECO:0000256" key="4">
    <source>
        <dbReference type="SAM" id="MobiDB-lite"/>
    </source>
</evidence>
<dbReference type="InterPro" id="IPR045087">
    <property type="entry name" value="Cu-oxidase_fam"/>
</dbReference>
<feature type="domain" description="Plastocyanin-like" evidence="8">
    <location>
        <begin position="80"/>
        <end position="194"/>
    </location>
</feature>
<feature type="compositionally biased region" description="Basic and acidic residues" evidence="4">
    <location>
        <begin position="29"/>
        <end position="57"/>
    </location>
</feature>
<comment type="similarity">
    <text evidence="1">Belongs to the multicopper oxidase family.</text>
</comment>
<dbReference type="PROSITE" id="PS51257">
    <property type="entry name" value="PROKAR_LIPOPROTEIN"/>
    <property type="match status" value="1"/>
</dbReference>
<reference evidence="9 10" key="1">
    <citation type="submission" date="2016-08" db="EMBL/GenBank/DDBJ databases">
        <title>Novel Firmicute Genomes.</title>
        <authorList>
            <person name="Poppleton D.I."/>
            <person name="Gribaldo S."/>
        </authorList>
    </citation>
    <scope>NUCLEOTIDE SEQUENCE [LARGE SCALE GENOMIC DNA]</scope>
    <source>
        <strain evidence="9 10">RAOx-1</strain>
    </source>
</reference>
<dbReference type="InterPro" id="IPR011707">
    <property type="entry name" value="Cu-oxidase-like_N"/>
</dbReference>
<comment type="caution">
    <text evidence="9">The sequence shown here is derived from an EMBL/GenBank/DDBJ whole genome shotgun (WGS) entry which is preliminary data.</text>
</comment>
<dbReference type="Pfam" id="PF00394">
    <property type="entry name" value="Cu-oxidase"/>
    <property type="match status" value="1"/>
</dbReference>
<feature type="signal peptide" evidence="5">
    <location>
        <begin position="1"/>
        <end position="22"/>
    </location>
</feature>
<dbReference type="PANTHER" id="PTHR48267:SF1">
    <property type="entry name" value="BILIRUBIN OXIDASE"/>
    <property type="match status" value="1"/>
</dbReference>
<gene>
    <name evidence="9" type="ORF">BEP19_00645</name>
</gene>
<dbReference type="Pfam" id="PF07732">
    <property type="entry name" value="Cu-oxidase_3"/>
    <property type="match status" value="1"/>
</dbReference>
<proteinExistence type="inferred from homology"/>
<dbReference type="SUPFAM" id="SSF49503">
    <property type="entry name" value="Cupredoxins"/>
    <property type="match status" value="3"/>
</dbReference>
<dbReference type="PANTHER" id="PTHR48267">
    <property type="entry name" value="CUPREDOXIN SUPERFAMILY PROTEIN"/>
    <property type="match status" value="1"/>
</dbReference>
<dbReference type="CDD" id="cd13867">
    <property type="entry name" value="CuRO_2_CueO_FtsP"/>
    <property type="match status" value="1"/>
</dbReference>
<evidence type="ECO:0000259" key="7">
    <source>
        <dbReference type="Pfam" id="PF07731"/>
    </source>
</evidence>
<keyword evidence="5" id="KW-0732">Signal</keyword>
<feature type="domain" description="Plastocyanin-like" evidence="6">
    <location>
        <begin position="226"/>
        <end position="315"/>
    </location>
</feature>
<feature type="domain" description="Plastocyanin-like" evidence="7">
    <location>
        <begin position="375"/>
        <end position="489"/>
    </location>
</feature>
<dbReference type="PROSITE" id="PS00080">
    <property type="entry name" value="MULTICOPPER_OXIDASE2"/>
    <property type="match status" value="1"/>
</dbReference>
<evidence type="ECO:0000256" key="1">
    <source>
        <dbReference type="ARBA" id="ARBA00010609"/>
    </source>
</evidence>
<keyword evidence="3" id="KW-0560">Oxidoreductase</keyword>
<organism evidence="9 10">
    <name type="scientific">Ammoniphilus oxalaticus</name>
    <dbReference type="NCBI Taxonomy" id="66863"/>
    <lineage>
        <taxon>Bacteria</taxon>
        <taxon>Bacillati</taxon>
        <taxon>Bacillota</taxon>
        <taxon>Bacilli</taxon>
        <taxon>Bacillales</taxon>
        <taxon>Paenibacillaceae</taxon>
        <taxon>Aneurinibacillus group</taxon>
        <taxon>Ammoniphilus</taxon>
    </lineage>
</organism>
<dbReference type="AlphaFoldDB" id="A0A419SRQ8"/>
<evidence type="ECO:0000256" key="2">
    <source>
        <dbReference type="ARBA" id="ARBA00022723"/>
    </source>
</evidence>
<accession>A0A419SRQ8</accession>
<feature type="region of interest" description="Disordered" evidence="4">
    <location>
        <begin position="23"/>
        <end position="57"/>
    </location>
</feature>
<dbReference type="CDD" id="cd13890">
    <property type="entry name" value="CuRO_3_CueO_FtsP"/>
    <property type="match status" value="1"/>
</dbReference>
<evidence type="ECO:0000313" key="9">
    <source>
        <dbReference type="EMBL" id="RKD27133.1"/>
    </source>
</evidence>
<dbReference type="InterPro" id="IPR002355">
    <property type="entry name" value="Cu_oxidase_Cu_BS"/>
</dbReference>
<evidence type="ECO:0000313" key="10">
    <source>
        <dbReference type="Proteomes" id="UP000284219"/>
    </source>
</evidence>
<feature type="chain" id="PRO_5019284184" evidence="5">
    <location>
        <begin position="23"/>
        <end position="489"/>
    </location>
</feature>
<dbReference type="CDD" id="cd04232">
    <property type="entry name" value="CuRO_1_CueO_FtsP"/>
    <property type="match status" value="1"/>
</dbReference>
<dbReference type="GO" id="GO:0005507">
    <property type="term" value="F:copper ion binding"/>
    <property type="evidence" value="ECO:0007669"/>
    <property type="project" value="InterPro"/>
</dbReference>
<dbReference type="EMBL" id="MCHY01000001">
    <property type="protein sequence ID" value="RKD27133.1"/>
    <property type="molecule type" value="Genomic_DNA"/>
</dbReference>
<dbReference type="InterPro" id="IPR001117">
    <property type="entry name" value="Cu-oxidase_2nd"/>
</dbReference>
<dbReference type="InterPro" id="IPR008972">
    <property type="entry name" value="Cupredoxin"/>
</dbReference>
<evidence type="ECO:0000259" key="6">
    <source>
        <dbReference type="Pfam" id="PF00394"/>
    </source>
</evidence>
<evidence type="ECO:0000256" key="3">
    <source>
        <dbReference type="ARBA" id="ARBA00023002"/>
    </source>
</evidence>